<reference evidence="13 14" key="1">
    <citation type="submission" date="2020-10" db="EMBL/GenBank/DDBJ databases">
        <title>The Coptis chinensis genome and diversification of protoberbering-type alkaloids.</title>
        <authorList>
            <person name="Wang B."/>
            <person name="Shu S."/>
            <person name="Song C."/>
            <person name="Liu Y."/>
        </authorList>
    </citation>
    <scope>NUCLEOTIDE SEQUENCE [LARGE SCALE GENOMIC DNA]</scope>
    <source>
        <strain evidence="13">HL-2020</strain>
        <tissue evidence="13">Leaf</tissue>
    </source>
</reference>
<feature type="domain" description="Protein kinase" evidence="12">
    <location>
        <begin position="160"/>
        <end position="416"/>
    </location>
</feature>
<evidence type="ECO:0000256" key="6">
    <source>
        <dbReference type="ARBA" id="ARBA00022777"/>
    </source>
</evidence>
<keyword evidence="14" id="KW-1185">Reference proteome</keyword>
<feature type="compositionally biased region" description="Basic residues" evidence="11">
    <location>
        <begin position="81"/>
        <end position="91"/>
    </location>
</feature>
<dbReference type="InterPro" id="IPR050629">
    <property type="entry name" value="STE20/SPS1-PAK"/>
</dbReference>
<comment type="catalytic activity">
    <reaction evidence="9">
        <text>L-seryl-[protein] + ATP = O-phospho-L-seryl-[protein] + ADP + H(+)</text>
        <dbReference type="Rhea" id="RHEA:17989"/>
        <dbReference type="Rhea" id="RHEA-COMP:9863"/>
        <dbReference type="Rhea" id="RHEA-COMP:11604"/>
        <dbReference type="ChEBI" id="CHEBI:15378"/>
        <dbReference type="ChEBI" id="CHEBI:29999"/>
        <dbReference type="ChEBI" id="CHEBI:30616"/>
        <dbReference type="ChEBI" id="CHEBI:83421"/>
        <dbReference type="ChEBI" id="CHEBI:456216"/>
        <dbReference type="EC" id="2.7.11.1"/>
    </reaction>
</comment>
<dbReference type="Pfam" id="PF00069">
    <property type="entry name" value="Pkinase"/>
    <property type="match status" value="1"/>
</dbReference>
<evidence type="ECO:0000256" key="1">
    <source>
        <dbReference type="ARBA" id="ARBA00008874"/>
    </source>
</evidence>
<dbReference type="AlphaFoldDB" id="A0A835IYL5"/>
<dbReference type="GO" id="GO:0006355">
    <property type="term" value="P:regulation of DNA-templated transcription"/>
    <property type="evidence" value="ECO:0007669"/>
    <property type="project" value="InterPro"/>
</dbReference>
<dbReference type="InterPro" id="IPR000719">
    <property type="entry name" value="Prot_kinase_dom"/>
</dbReference>
<dbReference type="PANTHER" id="PTHR48012">
    <property type="entry name" value="STERILE20-LIKE KINASE, ISOFORM B-RELATED"/>
    <property type="match status" value="1"/>
</dbReference>
<evidence type="ECO:0000256" key="8">
    <source>
        <dbReference type="ARBA" id="ARBA00047899"/>
    </source>
</evidence>
<dbReference type="PROSITE" id="PS50011">
    <property type="entry name" value="PROTEIN_KINASE_DOM"/>
    <property type="match status" value="1"/>
</dbReference>
<gene>
    <name evidence="13" type="ORF">IFM89_017195</name>
</gene>
<evidence type="ECO:0000256" key="2">
    <source>
        <dbReference type="ARBA" id="ARBA00012513"/>
    </source>
</evidence>
<comment type="catalytic activity">
    <reaction evidence="8">
        <text>L-threonyl-[protein] + ATP = O-phospho-L-threonyl-[protein] + ADP + H(+)</text>
        <dbReference type="Rhea" id="RHEA:46608"/>
        <dbReference type="Rhea" id="RHEA-COMP:11060"/>
        <dbReference type="Rhea" id="RHEA-COMP:11605"/>
        <dbReference type="ChEBI" id="CHEBI:15378"/>
        <dbReference type="ChEBI" id="CHEBI:30013"/>
        <dbReference type="ChEBI" id="CHEBI:30616"/>
        <dbReference type="ChEBI" id="CHEBI:61977"/>
        <dbReference type="ChEBI" id="CHEBI:456216"/>
        <dbReference type="EC" id="2.7.11.1"/>
    </reaction>
</comment>
<protein>
    <recommendedName>
        <fullName evidence="2">non-specific serine/threonine protein kinase</fullName>
        <ecNumber evidence="2">2.7.11.1</ecNumber>
    </recommendedName>
</protein>
<dbReference type="FunFam" id="3.30.200.20:FF:000042">
    <property type="entry name" value="Aurora kinase A"/>
    <property type="match status" value="1"/>
</dbReference>
<dbReference type="SMART" id="SM00220">
    <property type="entry name" value="S_TKc"/>
    <property type="match status" value="1"/>
</dbReference>
<keyword evidence="7 10" id="KW-0067">ATP-binding</keyword>
<dbReference type="Pfam" id="PF04065">
    <property type="entry name" value="Not3"/>
    <property type="match status" value="1"/>
</dbReference>
<evidence type="ECO:0000313" key="13">
    <source>
        <dbReference type="EMBL" id="KAF9625047.1"/>
    </source>
</evidence>
<keyword evidence="6" id="KW-0418">Kinase</keyword>
<dbReference type="GO" id="GO:0035556">
    <property type="term" value="P:intracellular signal transduction"/>
    <property type="evidence" value="ECO:0007669"/>
    <property type="project" value="TreeGrafter"/>
</dbReference>
<feature type="region of interest" description="Disordered" evidence="11">
    <location>
        <begin position="79"/>
        <end position="156"/>
    </location>
</feature>
<dbReference type="Proteomes" id="UP000631114">
    <property type="component" value="Unassembled WGS sequence"/>
</dbReference>
<dbReference type="PANTHER" id="PTHR48012:SF18">
    <property type="entry name" value="HAPPYHOUR, ISOFORM A"/>
    <property type="match status" value="1"/>
</dbReference>
<evidence type="ECO:0000256" key="9">
    <source>
        <dbReference type="ARBA" id="ARBA00048679"/>
    </source>
</evidence>
<evidence type="ECO:0000256" key="4">
    <source>
        <dbReference type="ARBA" id="ARBA00022679"/>
    </source>
</evidence>
<dbReference type="GO" id="GO:0005524">
    <property type="term" value="F:ATP binding"/>
    <property type="evidence" value="ECO:0007669"/>
    <property type="project" value="UniProtKB-UniRule"/>
</dbReference>
<dbReference type="FunFam" id="1.10.510.10:FF:000207">
    <property type="entry name" value="serine/threonine-protein kinase dst1 isoform X1"/>
    <property type="match status" value="1"/>
</dbReference>
<evidence type="ECO:0000256" key="3">
    <source>
        <dbReference type="ARBA" id="ARBA00022527"/>
    </source>
</evidence>
<evidence type="ECO:0000259" key="12">
    <source>
        <dbReference type="PROSITE" id="PS50011"/>
    </source>
</evidence>
<organism evidence="13 14">
    <name type="scientific">Coptis chinensis</name>
    <dbReference type="NCBI Taxonomy" id="261450"/>
    <lineage>
        <taxon>Eukaryota</taxon>
        <taxon>Viridiplantae</taxon>
        <taxon>Streptophyta</taxon>
        <taxon>Embryophyta</taxon>
        <taxon>Tracheophyta</taxon>
        <taxon>Spermatophyta</taxon>
        <taxon>Magnoliopsida</taxon>
        <taxon>Ranunculales</taxon>
        <taxon>Ranunculaceae</taxon>
        <taxon>Coptidoideae</taxon>
        <taxon>Coptis</taxon>
    </lineage>
</organism>
<comment type="caution">
    <text evidence="13">The sequence shown here is derived from an EMBL/GenBank/DDBJ whole genome shotgun (WGS) entry which is preliminary data.</text>
</comment>
<dbReference type="Gene3D" id="1.10.510.10">
    <property type="entry name" value="Transferase(Phosphotransferase) domain 1"/>
    <property type="match status" value="1"/>
</dbReference>
<dbReference type="GO" id="GO:0005737">
    <property type="term" value="C:cytoplasm"/>
    <property type="evidence" value="ECO:0007669"/>
    <property type="project" value="TreeGrafter"/>
</dbReference>
<evidence type="ECO:0000256" key="5">
    <source>
        <dbReference type="ARBA" id="ARBA00022741"/>
    </source>
</evidence>
<feature type="binding site" evidence="10">
    <location>
        <position position="189"/>
    </location>
    <ligand>
        <name>ATP</name>
        <dbReference type="ChEBI" id="CHEBI:30616"/>
    </ligand>
</feature>
<name>A0A835IYL5_9MAGN</name>
<evidence type="ECO:0000256" key="10">
    <source>
        <dbReference type="PROSITE-ProRule" id="PRU10141"/>
    </source>
</evidence>
<accession>A0A835IYL5</accession>
<dbReference type="OrthoDB" id="248923at2759"/>
<dbReference type="PROSITE" id="PS00107">
    <property type="entry name" value="PROTEIN_KINASE_ATP"/>
    <property type="match status" value="1"/>
</dbReference>
<dbReference type="InterPro" id="IPR007207">
    <property type="entry name" value="Not_N"/>
</dbReference>
<evidence type="ECO:0000256" key="11">
    <source>
        <dbReference type="SAM" id="MobiDB-lite"/>
    </source>
</evidence>
<dbReference type="InterPro" id="IPR017441">
    <property type="entry name" value="Protein_kinase_ATP_BS"/>
</dbReference>
<keyword evidence="3" id="KW-0723">Serine/threonine-protein kinase</keyword>
<sequence>MTSNVDALGPSLKTLKIFSHALNKLPSLASHDTVLSLAFATSRGVQQVGAVIEACWERELNREEVERIKARLPELEASRQTKGKTLRISNKRRSDSGEGRFGSMSMMSRAVESMKAVGGGGGKNGSFGDESDESRKQQLRKVSDCSIPDSVTREDPSTKYELLNELGEGSYGAVYKARDIKTSELVAIKVISLSEGEEGYEEIRGEIEMLQQCSHPNVVRYFGSYQGEEYLWIVMEYCGGGSVADLMNVTEEALEEQQIAYICREALKGLSYLHSIFKVHRDIKGGNILLTEQGEVKLGGFGFGVGAQLTRTMSKQNTFIGTPHWMAPEVIQENRYDGKVDVWALGVSAIEMAEGLPPRSTVHPMRVLFMISNEPAPMLEDKKKWSRLFHDFVAKCLTKEPRLRPTAPEMLKHKFIEKCKWGASAMLQKIEKARQIRALMAVQAEDQVLEETLPKLNEDYRDTVPSKPPNIGIPSDDLPLESSWDHQTSAGVLPDDGGFGTVVIHDGAELDLTANQAFISNAKESLPAQRTTGSTPLIASGVESSEIWKGATTASVSNIQNAEPKLDAETIQGSSDLVHGSPDCSLNTDDLSQLQSGGGRGIGSSTLKSGNVSRKAFTVQDKDPREQARSETRDWLNNVVSELESEVHSFEAEIVGLSVKKGMARSPRLTHLETSIAQHKDHIMKLELILRLLDNDELNPEEVNDVRDYYVERNQAFWMGDGIQFSASLGQVEVGRTVRVLW</sequence>
<dbReference type="SUPFAM" id="SSF56112">
    <property type="entry name" value="Protein kinase-like (PK-like)"/>
    <property type="match status" value="1"/>
</dbReference>
<dbReference type="CDD" id="cd06613">
    <property type="entry name" value="STKc_MAP4K3_like"/>
    <property type="match status" value="1"/>
</dbReference>
<dbReference type="GO" id="GO:0004674">
    <property type="term" value="F:protein serine/threonine kinase activity"/>
    <property type="evidence" value="ECO:0007669"/>
    <property type="project" value="UniProtKB-KW"/>
</dbReference>
<evidence type="ECO:0000256" key="7">
    <source>
        <dbReference type="ARBA" id="ARBA00022840"/>
    </source>
</evidence>
<proteinExistence type="inferred from homology"/>
<keyword evidence="4" id="KW-0808">Transferase</keyword>
<dbReference type="InterPro" id="IPR011009">
    <property type="entry name" value="Kinase-like_dom_sf"/>
</dbReference>
<dbReference type="GO" id="GO:0005634">
    <property type="term" value="C:nucleus"/>
    <property type="evidence" value="ECO:0007669"/>
    <property type="project" value="InterPro"/>
</dbReference>
<dbReference type="EC" id="2.7.11.1" evidence="2"/>
<evidence type="ECO:0000313" key="14">
    <source>
        <dbReference type="Proteomes" id="UP000631114"/>
    </source>
</evidence>
<dbReference type="EMBL" id="JADFTS010000001">
    <property type="protein sequence ID" value="KAF9625047.1"/>
    <property type="molecule type" value="Genomic_DNA"/>
</dbReference>
<keyword evidence="5 10" id="KW-0547">Nucleotide-binding</keyword>
<comment type="similarity">
    <text evidence="1">Belongs to the protein kinase superfamily. STE Ser/Thr protein kinase family. STE20 subfamily.</text>
</comment>